<dbReference type="NCBIfam" id="NF003417">
    <property type="entry name" value="PRK04813.1"/>
    <property type="match status" value="3"/>
</dbReference>
<evidence type="ECO:0000256" key="3">
    <source>
        <dbReference type="ARBA" id="ARBA00022450"/>
    </source>
</evidence>
<keyword evidence="3" id="KW-0596">Phosphopantetheine</keyword>
<sequence length="2899" mass="327731">MIFTNLLGSVVSTVKIFCQNILGNVKICKSIWRCAECRLVCYNVEAQNNFGEATETLTLAVVGFPVVQIAIIPLVRDRNYRFKGTGNGEKSIVPHDSEYRHQPLFREKVRTAMEAHLVSIDYQIRQLQEIDPVTTLFGNVSQNKTGEQDSVLEVISTDLQKKINSLTANNSVNNLAFHLAVVQVLMFKYTAQVEFATATAALNTEKLDSLIFCRFNQHNFSSFKDLLRIIRKDLQEGYRHQNYALDSLVKTLAARGGNLENIFDVAVIKEGLCADISSLNRFQLVFAIAADDSGISVTFIQDKFPRDFVKRMLGHYLEILETVTSNPDIDLSKIDILTTEEREQLLRDWNDTAIQYPEKQWIHQLFEEQAKLYPERVAVIFENQELTYQELNEKANQLGHYLQKLGVKPEELVGIYLERSLEMVVGLLAVLKAGGAYVPLDPNYPQERLSYLLEDTGVKVIITAESLRGLLGEYRGIVVALDTDWPAISQESQNNCDSGVTGENLAYVIYTSGSTGKPKGVMNNHKGIRNRLLWMQDTYQLTKSDGILQKTPFSFDVSVWEFFWPLLAGATLVVAKPEGHKDSTYLIQLIQKQQITTLHFVPSMLRVFLQEPELKGCSSLKRVFCSGEALSLDLTQRFFEHFDCELHNLYGPTEAAIDVTYWPCLPENQKALVSIGQPIANTQIYILNPDLQPVPIGIVGELHIGGIGLARGYLNRPELTAEKFIPNPFAKVEGEIGGEIRAKLYKTGDLARYLPDGNIEFLGRIDHQVKIRGFRIELGEIETILSQHPAVEQAVVIASETETGSKTLIAYVVGQSKEGELLATSEKGQLFDEQIEQWQSLYNQIYRQTSADSQGIFNIVGWNSSYTGEPIPVAQMREWLDDKVKVILAQKPKKVLEIGCGTGLILFQVAPHCQCYWGTDISSVALDHIQRINQEWPQLEQVRLLHSTADNFEGLESEGFDTIILNSVVQYFPHIDYLLRVLEGAIKVLTPGGCIFLGDVRNLQLMEAFHADVELYKANPEDAIKDFKQRVQRKIEQENELFIDPDFFRAIQSYFPQITEVEIHLEKGQHHNELTQFRYNVVLRIETILDFSTDFPELNWTEQQLTLSEVRNQLGTSEGLRVIGVPNSRLFRPLKSVELFRNSQDLGTTEEFQAIKSEIIPENAVEPEDFSALAEDLSLSVWVTWSDTPDRYDVIFAPLENSQRNYIAFTPTQTAKPEWQLYANHPLRSKLNSNLIPQLRSYLQKQLPEYMIPHAFVQLDAIPLTNSGKIDRRALPSPSYNSLRNSENFVAPCTPLEEILALIWAEVLGIEEVGIHDNFFELGGDSIRGIQVIAKARQMGFHFSLPQLLQHQTIQELANCVSYEIDTLGTEKTEVFSLISQEVRLNLPEEVEDAYLLTALQLGMIFHSEYQGNLSVYHDVFTYHIRADFSFPALHSAIQEIVQRHPVLRTSFALFEYQEPLQLVHRQIDVPLGLDDLTHLSTSEQDTAIDDWIEREKIRTFDWNSPPLFRFHLHRRSQDNFNLTFSFHHSILDGWSVASLLTELLQQYLYLLDKKVLPLSPTPALSFRDFVALEKKTVQSPECQNYWQEKLRDVTLTKLPQWSKSNQVNQDWDWFVPISSQVSQGLKQLGKQVGVPLKSVLLAAHFRVLSLLNNQRDIVTGLVSNGRLEAADGEKILGLFLNTLPLRLELSGGSWSDLVKQAFDVERECLSWRRYPLAELQKSGQPLFDTAFNFIHFHVYQGIIGVKDLEVLGGKFFNQTNFTLLANFSLHPLSSQIELTLKYDGNYLGEKQMELIGGYYEKTLIAMATEGLERYETCCLLSEQEQHQLLKEWNDTEVHYPDGCIHQLFEEQVKRSPDAIAIITENEQLTYRQLNEKANQLGHYLGKKGLKPESLVGICLERTPEMVIGLLAILKAGGAYVPLDPAYPTERLNVILEDAQVSLLLTQAKLVEKLGNYPGNLVILEAEARNIALESPENLSLPVSSSNTAYVIYTSGSTGKPKGVVIEHHSTTTLLNWSKEVFSSEELAGVLGATSICFDLSVFELFLPLAVGGKIILAQNVLDLPSLSAAKEVTLINTVPTAIAQLLAIEAIPETVQTVNLAGEALSNQLVQKLYQQENIKNVYNLYGPSEDTTYSTFSLVPKGHHGQPSIGRPIANTQVYILDSFKQPVPLGTIGDLYIGGKGLARCYLNQPELTAEKFISNPFSNEPNAKLYKTGDLARYLPDGNIDFLGRGDNQVKLRGFRIELGEIEATLGTYPQVKQKVVKVWEDSYRNKRLVAYLVGENSPINTEDLRRFLGQKLPEYMIPALFVSLEALPLTPNGKIDRSRLPIPEIPWTSEQDFVPPHTQKEKILASIWQDVLSIKQVSRYDRFFEVGGDSIISIQVVARARQAGLKITPKQIFEYPTLAELATVADYSTAELAKQGLVTGIVPLTPIQLWFFEQNRAEMHHFNQSVLLEVPHHLKADLLAQSLRKLIEHHDALRLRFTVQEGQWQQVNEGMPEEVPFEVIDLSSIPQSQQRETILAMATTQQASLNLSTGLLIKAVLFELAPYQPSRLLIIIHHLGVDGVSWRILLEDLLMTYQQLERGENLELPPKTIAFQDWALLLRDYGQGEKAKEPLDYWLTQPWLEARNLPVDNEAGKQYNTVATANDVTVTLDEEQTRTLLQKVPAAYNTQINEVLLTALAETLTEWTENLTISLDLEGHGREDLFSEVDLSRTVGWFTSLFPVILRLPPENHPGERLKSIKEQLRAIPHRGIGYGISRYLSDDADIKSQLAEIPAREVLFNYLGQFEQGQLQKGDWKLADESKGPNHSLKGHRSHLLEITARVIEGQLQVNWTYSDLIYERSTVEYLGRSYKEALLKLIEHCLSPDAGGYTPSDFPVAHLNQQELDDILAEID</sequence>
<keyword evidence="5" id="KW-0677">Repeat</keyword>
<feature type="domain" description="Carrier" evidence="7">
    <location>
        <begin position="1291"/>
        <end position="1365"/>
    </location>
</feature>
<evidence type="ECO:0000256" key="6">
    <source>
        <dbReference type="ARBA" id="ARBA00023194"/>
    </source>
</evidence>
<dbReference type="SUPFAM" id="SSF53335">
    <property type="entry name" value="S-adenosyl-L-methionine-dependent methyltransferases"/>
    <property type="match status" value="1"/>
</dbReference>
<organism evidence="8 9">
    <name type="scientific">Microcystis aeruginosa SPC777</name>
    <dbReference type="NCBI Taxonomy" id="482300"/>
    <lineage>
        <taxon>Bacteria</taxon>
        <taxon>Bacillati</taxon>
        <taxon>Cyanobacteriota</taxon>
        <taxon>Cyanophyceae</taxon>
        <taxon>Oscillatoriophycideae</taxon>
        <taxon>Chroococcales</taxon>
        <taxon>Microcystaceae</taxon>
        <taxon>Microcystis</taxon>
    </lineage>
</organism>
<dbReference type="Proteomes" id="UP000014617">
    <property type="component" value="Unassembled WGS sequence"/>
</dbReference>
<comment type="cofactor">
    <cofactor evidence="1">
        <name>pantetheine 4'-phosphate</name>
        <dbReference type="ChEBI" id="CHEBI:47942"/>
    </cofactor>
</comment>
<dbReference type="InterPro" id="IPR020845">
    <property type="entry name" value="AMP-binding_CS"/>
</dbReference>
<keyword evidence="4" id="KW-0597">Phosphoprotein</keyword>
<dbReference type="InterPro" id="IPR036736">
    <property type="entry name" value="ACP-like_sf"/>
</dbReference>
<dbReference type="FunFam" id="3.40.50.12780:FF:000012">
    <property type="entry name" value="Non-ribosomal peptide synthetase"/>
    <property type="match status" value="2"/>
</dbReference>
<dbReference type="InterPro" id="IPR045851">
    <property type="entry name" value="AMP-bd_C_sf"/>
</dbReference>
<dbReference type="CDD" id="cd17646">
    <property type="entry name" value="A_NRPS_AB3403-like"/>
    <property type="match status" value="1"/>
</dbReference>
<dbReference type="Gene3D" id="3.30.559.30">
    <property type="entry name" value="Nonribosomal peptide synthetase, condensation domain"/>
    <property type="match status" value="3"/>
</dbReference>
<dbReference type="FunFam" id="1.10.1200.10:FF:000005">
    <property type="entry name" value="Nonribosomal peptide synthetase 1"/>
    <property type="match status" value="2"/>
</dbReference>
<dbReference type="CDD" id="cd02440">
    <property type="entry name" value="AdoMet_MTases"/>
    <property type="match status" value="1"/>
</dbReference>
<evidence type="ECO:0000256" key="2">
    <source>
        <dbReference type="ARBA" id="ARBA00006432"/>
    </source>
</evidence>
<proteinExistence type="inferred from homology"/>
<dbReference type="CDD" id="cd19536">
    <property type="entry name" value="DCL_NRPS-like"/>
    <property type="match status" value="1"/>
</dbReference>
<dbReference type="CDD" id="cd12115">
    <property type="entry name" value="A_NRPS_Sfm_like"/>
    <property type="match status" value="1"/>
</dbReference>
<dbReference type="InterPro" id="IPR013217">
    <property type="entry name" value="Methyltransf_12"/>
</dbReference>
<dbReference type="FunFam" id="3.40.50.980:FF:000001">
    <property type="entry name" value="Non-ribosomal peptide synthetase"/>
    <property type="match status" value="2"/>
</dbReference>
<evidence type="ECO:0000259" key="7">
    <source>
        <dbReference type="PROSITE" id="PS50075"/>
    </source>
</evidence>
<dbReference type="Gene3D" id="3.30.300.30">
    <property type="match status" value="3"/>
</dbReference>
<dbReference type="SUPFAM" id="SSF47336">
    <property type="entry name" value="ACP-like"/>
    <property type="match status" value="2"/>
</dbReference>
<feature type="domain" description="Carrier" evidence="7">
    <location>
        <begin position="2344"/>
        <end position="2418"/>
    </location>
</feature>
<dbReference type="Gene3D" id="3.30.559.10">
    <property type="entry name" value="Chloramphenicol acetyltransferase-like domain"/>
    <property type="match status" value="2"/>
</dbReference>
<dbReference type="PATRIC" id="fig|482300.6.peg.5603"/>
<dbReference type="Pfam" id="PF13193">
    <property type="entry name" value="AMP-binding_C"/>
    <property type="match status" value="2"/>
</dbReference>
<dbReference type="Gene3D" id="2.30.38.10">
    <property type="entry name" value="Luciferase, Domain 3"/>
    <property type="match status" value="2"/>
</dbReference>
<dbReference type="InterPro" id="IPR006162">
    <property type="entry name" value="Ppantetheine_attach_site"/>
</dbReference>
<dbReference type="Gene3D" id="3.40.50.150">
    <property type="entry name" value="Vaccinia Virus protein VP39"/>
    <property type="match status" value="1"/>
</dbReference>
<keyword evidence="6" id="KW-0045">Antibiotic biosynthesis</keyword>
<dbReference type="InterPro" id="IPR023213">
    <property type="entry name" value="CAT-like_dom_sf"/>
</dbReference>
<evidence type="ECO:0000256" key="4">
    <source>
        <dbReference type="ARBA" id="ARBA00022553"/>
    </source>
</evidence>
<dbReference type="PROSITE" id="PS00012">
    <property type="entry name" value="PHOSPHOPANTETHEINE"/>
    <property type="match status" value="2"/>
</dbReference>
<evidence type="ECO:0000313" key="9">
    <source>
        <dbReference type="Proteomes" id="UP000014617"/>
    </source>
</evidence>
<dbReference type="InterPro" id="IPR029063">
    <property type="entry name" value="SAM-dependent_MTases_sf"/>
</dbReference>
<dbReference type="EMBL" id="ASZQ01000275">
    <property type="protein sequence ID" value="EPF17202.1"/>
    <property type="molecule type" value="Genomic_DNA"/>
</dbReference>
<dbReference type="GO" id="GO:0017000">
    <property type="term" value="P:antibiotic biosynthetic process"/>
    <property type="evidence" value="ECO:0007669"/>
    <property type="project" value="UniProtKB-KW"/>
</dbReference>
<dbReference type="GO" id="GO:0003824">
    <property type="term" value="F:catalytic activity"/>
    <property type="evidence" value="ECO:0007669"/>
    <property type="project" value="InterPro"/>
</dbReference>
<dbReference type="NCBIfam" id="TIGR01733">
    <property type="entry name" value="AA-adenyl-dom"/>
    <property type="match status" value="2"/>
</dbReference>
<dbReference type="FunFam" id="2.30.38.10:FF:000001">
    <property type="entry name" value="Non-ribosomal peptide synthetase PvdI"/>
    <property type="match status" value="2"/>
</dbReference>
<dbReference type="Pfam" id="PF08242">
    <property type="entry name" value="Methyltransf_12"/>
    <property type="match status" value="1"/>
</dbReference>
<dbReference type="GO" id="GO:0043041">
    <property type="term" value="P:amino acid activation for nonribosomal peptide biosynthetic process"/>
    <property type="evidence" value="ECO:0007669"/>
    <property type="project" value="TreeGrafter"/>
</dbReference>
<dbReference type="CDD" id="cd19534">
    <property type="entry name" value="E_NRPS"/>
    <property type="match status" value="1"/>
</dbReference>
<dbReference type="FunFam" id="3.30.300.30:FF:000010">
    <property type="entry name" value="Enterobactin synthetase component F"/>
    <property type="match status" value="1"/>
</dbReference>
<evidence type="ECO:0000256" key="5">
    <source>
        <dbReference type="ARBA" id="ARBA00022737"/>
    </source>
</evidence>
<accession>S3JAN1</accession>
<dbReference type="FunFam" id="3.40.50.980:FF:000002">
    <property type="entry name" value="Enterobactin synthetase component F"/>
    <property type="match status" value="1"/>
</dbReference>
<name>S3JAN1_MICAE</name>
<reference evidence="8 9" key="1">
    <citation type="journal article" date="2013" name="Genome Announc.">
        <title>Draft Genome Sequence of the Brazilian Toxic Bloom-Forming Cyanobacterium Microcystis aeruginosa Strain SPC777.</title>
        <authorList>
            <person name="Fiore M.F."/>
            <person name="Alvarenga D.O."/>
            <person name="Varani A.M."/>
            <person name="Hoff-Risseti C."/>
            <person name="Crespim E."/>
            <person name="Ramos R.T."/>
            <person name="Silva A."/>
            <person name="Schaker P.D."/>
            <person name="Heck K."/>
            <person name="Rigonato J."/>
            <person name="Schneider M.P."/>
        </authorList>
    </citation>
    <scope>NUCLEOTIDE SEQUENCE [LARGE SCALE GENOMIC DNA]</scope>
    <source>
        <strain evidence="9">SPC 777</strain>
    </source>
</reference>
<dbReference type="Pfam" id="PF00501">
    <property type="entry name" value="AMP-binding"/>
    <property type="match status" value="2"/>
</dbReference>
<dbReference type="SUPFAM" id="SSF56801">
    <property type="entry name" value="Acetyl-CoA synthetase-like"/>
    <property type="match status" value="2"/>
</dbReference>
<dbReference type="GO" id="GO:0005737">
    <property type="term" value="C:cytoplasm"/>
    <property type="evidence" value="ECO:0007669"/>
    <property type="project" value="TreeGrafter"/>
</dbReference>
<dbReference type="Gene3D" id="1.10.1200.10">
    <property type="entry name" value="ACP-like"/>
    <property type="match status" value="2"/>
</dbReference>
<dbReference type="InterPro" id="IPR025110">
    <property type="entry name" value="AMP-bd_C"/>
</dbReference>
<dbReference type="PROSITE" id="PS00455">
    <property type="entry name" value="AMP_BINDING"/>
    <property type="match status" value="2"/>
</dbReference>
<dbReference type="PROSITE" id="PS50075">
    <property type="entry name" value="CARRIER"/>
    <property type="match status" value="2"/>
</dbReference>
<dbReference type="PANTHER" id="PTHR45527">
    <property type="entry name" value="NONRIBOSOMAL PEPTIDE SYNTHETASE"/>
    <property type="match status" value="1"/>
</dbReference>
<comment type="similarity">
    <text evidence="2">Belongs to the ATP-dependent AMP-binding enzyme family.</text>
</comment>
<dbReference type="Pfam" id="PF00668">
    <property type="entry name" value="Condensation"/>
    <property type="match status" value="3"/>
</dbReference>
<dbReference type="PANTHER" id="PTHR45527:SF1">
    <property type="entry name" value="FATTY ACID SYNTHASE"/>
    <property type="match status" value="1"/>
</dbReference>
<dbReference type="InterPro" id="IPR001242">
    <property type="entry name" value="Condensation_dom"/>
</dbReference>
<dbReference type="InterPro" id="IPR010071">
    <property type="entry name" value="AA_adenyl_dom"/>
</dbReference>
<dbReference type="GO" id="GO:0009403">
    <property type="term" value="P:toxin biosynthetic process"/>
    <property type="evidence" value="ECO:0007669"/>
    <property type="project" value="UniProtKB-ARBA"/>
</dbReference>
<dbReference type="GO" id="GO:0031177">
    <property type="term" value="F:phosphopantetheine binding"/>
    <property type="evidence" value="ECO:0007669"/>
    <property type="project" value="TreeGrafter"/>
</dbReference>
<dbReference type="GO" id="GO:0008610">
    <property type="term" value="P:lipid biosynthetic process"/>
    <property type="evidence" value="ECO:0007669"/>
    <property type="project" value="UniProtKB-ARBA"/>
</dbReference>
<comment type="caution">
    <text evidence="8">The sequence shown here is derived from an EMBL/GenBank/DDBJ whole genome shotgun (WGS) entry which is preliminary data.</text>
</comment>
<evidence type="ECO:0000256" key="1">
    <source>
        <dbReference type="ARBA" id="ARBA00001957"/>
    </source>
</evidence>
<dbReference type="SUPFAM" id="SSF52777">
    <property type="entry name" value="CoA-dependent acyltransferases"/>
    <property type="match status" value="5"/>
</dbReference>
<dbReference type="InterPro" id="IPR009081">
    <property type="entry name" value="PP-bd_ACP"/>
</dbReference>
<evidence type="ECO:0000313" key="8">
    <source>
        <dbReference type="EMBL" id="EPF17202.1"/>
    </source>
</evidence>
<dbReference type="InterPro" id="IPR000873">
    <property type="entry name" value="AMP-dep_synth/lig_dom"/>
</dbReference>
<dbReference type="Gene3D" id="3.40.50.980">
    <property type="match status" value="4"/>
</dbReference>
<dbReference type="Pfam" id="PF00550">
    <property type="entry name" value="PP-binding"/>
    <property type="match status" value="2"/>
</dbReference>
<protein>
    <submittedName>
        <fullName evidence="8">Linear gramicidin synthase subunit D</fullName>
    </submittedName>
</protein>
<gene>
    <name evidence="8" type="ORF">MAESPC_05045</name>
</gene>
<dbReference type="NCBIfam" id="TIGR01720">
    <property type="entry name" value="NRPS-para261"/>
    <property type="match status" value="1"/>
</dbReference>
<dbReference type="InterPro" id="IPR010060">
    <property type="entry name" value="NRPS_synth"/>
</dbReference>